<dbReference type="GO" id="GO:0046872">
    <property type="term" value="F:metal ion binding"/>
    <property type="evidence" value="ECO:0007669"/>
    <property type="project" value="UniProtKB-KW"/>
</dbReference>
<dbReference type="KEGG" id="ipc:IPA_08075"/>
<keyword evidence="1 3" id="KW-0479">Metal-binding</keyword>
<dbReference type="Gene3D" id="3.90.230.10">
    <property type="entry name" value="Creatinase/methionine aminopeptidase superfamily"/>
    <property type="match status" value="1"/>
</dbReference>
<dbReference type="PANTHER" id="PTHR46112:SF2">
    <property type="entry name" value="XAA-PRO AMINOPEPTIDASE P-RELATED"/>
    <property type="match status" value="1"/>
</dbReference>
<dbReference type="SUPFAM" id="SSF53092">
    <property type="entry name" value="Creatinase/prolidase N-terminal domain"/>
    <property type="match status" value="1"/>
</dbReference>
<feature type="domain" description="Peptidase M24" evidence="4">
    <location>
        <begin position="129"/>
        <end position="329"/>
    </location>
</feature>
<keyword evidence="2" id="KW-0378">Hydrolase</keyword>
<comment type="similarity">
    <text evidence="3">Belongs to the peptidase M24B family.</text>
</comment>
<organism evidence="5 6">
    <name type="scientific">Ignicoccus pacificus DSM 13166</name>
    <dbReference type="NCBI Taxonomy" id="940294"/>
    <lineage>
        <taxon>Archaea</taxon>
        <taxon>Thermoproteota</taxon>
        <taxon>Thermoprotei</taxon>
        <taxon>Desulfurococcales</taxon>
        <taxon>Desulfurococcaceae</taxon>
        <taxon>Ignicoccus</taxon>
    </lineage>
</organism>
<dbReference type="InterPro" id="IPR036005">
    <property type="entry name" value="Creatinase/aminopeptidase-like"/>
</dbReference>
<dbReference type="GO" id="GO:0016787">
    <property type="term" value="F:hydrolase activity"/>
    <property type="evidence" value="ECO:0007669"/>
    <property type="project" value="UniProtKB-KW"/>
</dbReference>
<dbReference type="Gene3D" id="3.40.350.10">
    <property type="entry name" value="Creatinase/prolidase N-terminal domain"/>
    <property type="match status" value="1"/>
</dbReference>
<sequence>MVDLQYSFWRKIKQLRMPGCVTLLSPENVKWMTGLDTGMILITEEDVKYVVPKLELERARERTPWVEVKEGPRRALWKVIEQECKPPYFADLKYLNFSLANSLIVELGAGDISKRVEEMRRSKDDYEIERMRESLRIAEEAFKDSWEELEEGVEEREAAGILEMHMRERGSQEYAFPSIVAFGESSAHPHYVPGRNKFSRDHIALFDFGAVLDGYRSDITRSYAPEKSPFRDWMMAVLEAVNESIKMIKAGVKAKDVDAKAREVLKEYGLEEAFIHGLGHGVGVEVHEPPYLSQSSSHVLMEGDVVTIEPGVYFPKVGGIRVEQMVLVKKGGYEVLNKLPAVWW</sequence>
<name>A0A977KA33_9CREN</name>
<evidence type="ECO:0000256" key="1">
    <source>
        <dbReference type="ARBA" id="ARBA00022723"/>
    </source>
</evidence>
<evidence type="ECO:0000259" key="4">
    <source>
        <dbReference type="Pfam" id="PF00557"/>
    </source>
</evidence>
<dbReference type="AlphaFoldDB" id="A0A977KA33"/>
<dbReference type="PROSITE" id="PS00491">
    <property type="entry name" value="PROLINE_PEPTIDASE"/>
    <property type="match status" value="1"/>
</dbReference>
<dbReference type="InterPro" id="IPR029149">
    <property type="entry name" value="Creatin/AminoP/Spt16_N"/>
</dbReference>
<evidence type="ECO:0000313" key="5">
    <source>
        <dbReference type="EMBL" id="UXD21786.1"/>
    </source>
</evidence>
<accession>A0A977KA33</accession>
<dbReference type="Proteomes" id="UP001063698">
    <property type="component" value="Chromosome"/>
</dbReference>
<gene>
    <name evidence="5" type="ORF">IPA_08075</name>
</gene>
<evidence type="ECO:0000256" key="2">
    <source>
        <dbReference type="ARBA" id="ARBA00022801"/>
    </source>
</evidence>
<dbReference type="SUPFAM" id="SSF55920">
    <property type="entry name" value="Creatinase/aminopeptidase"/>
    <property type="match status" value="1"/>
</dbReference>
<proteinExistence type="inferred from homology"/>
<protein>
    <submittedName>
        <fullName evidence="5">Peptidase</fullName>
    </submittedName>
</protein>
<dbReference type="InterPro" id="IPR000994">
    <property type="entry name" value="Pept_M24"/>
</dbReference>
<dbReference type="PANTHER" id="PTHR46112">
    <property type="entry name" value="AMINOPEPTIDASE"/>
    <property type="match status" value="1"/>
</dbReference>
<reference evidence="5" key="1">
    <citation type="submission" date="2013-11" db="EMBL/GenBank/DDBJ databases">
        <title>Comparative genomics of Ignicoccus.</title>
        <authorList>
            <person name="Podar M."/>
        </authorList>
    </citation>
    <scope>NUCLEOTIDE SEQUENCE</scope>
    <source>
        <strain evidence="5">DSM 13166</strain>
    </source>
</reference>
<keyword evidence="6" id="KW-1185">Reference proteome</keyword>
<dbReference type="EMBL" id="CP006868">
    <property type="protein sequence ID" value="UXD21786.1"/>
    <property type="molecule type" value="Genomic_DNA"/>
</dbReference>
<evidence type="ECO:0000256" key="3">
    <source>
        <dbReference type="RuleBase" id="RU000590"/>
    </source>
</evidence>
<evidence type="ECO:0000313" key="6">
    <source>
        <dbReference type="Proteomes" id="UP001063698"/>
    </source>
</evidence>
<dbReference type="InterPro" id="IPR050659">
    <property type="entry name" value="Peptidase_M24B"/>
</dbReference>
<dbReference type="InterPro" id="IPR001131">
    <property type="entry name" value="Peptidase_M24B_aminopep-P_CS"/>
</dbReference>
<dbReference type="Pfam" id="PF00557">
    <property type="entry name" value="Peptidase_M24"/>
    <property type="match status" value="1"/>
</dbReference>